<feature type="region of interest" description="Disordered" evidence="1">
    <location>
        <begin position="70"/>
        <end position="165"/>
    </location>
</feature>
<comment type="caution">
    <text evidence="2">The sequence shown here is derived from an EMBL/GenBank/DDBJ whole genome shotgun (WGS) entry which is preliminary data.</text>
</comment>
<dbReference type="EMBL" id="JAFJYH010000110">
    <property type="protein sequence ID" value="KAG4419222.1"/>
    <property type="molecule type" value="Genomic_DNA"/>
</dbReference>
<feature type="compositionally biased region" description="Basic and acidic residues" evidence="1">
    <location>
        <begin position="29"/>
        <end position="40"/>
    </location>
</feature>
<evidence type="ECO:0000313" key="2">
    <source>
        <dbReference type="EMBL" id="KAG4419222.1"/>
    </source>
</evidence>
<feature type="region of interest" description="Disordered" evidence="1">
    <location>
        <begin position="231"/>
        <end position="252"/>
    </location>
</feature>
<evidence type="ECO:0000256" key="1">
    <source>
        <dbReference type="SAM" id="MobiDB-lite"/>
    </source>
</evidence>
<accession>A0A8H7THC6</accession>
<feature type="compositionally biased region" description="Basic and acidic residues" evidence="1">
    <location>
        <begin position="102"/>
        <end position="120"/>
    </location>
</feature>
<sequence length="531" mass="60802">MLLTRLLPPQFLLPAWTTRQLAQVAQRAHKSDYTKEHQDSNDDYQGRQPTKRQLRRLQWSNVRRVNIRTVGGEDDLNSSQAAAEKELDEPSSVEQGHYTSRPGKERERHDVKMLERKDDGNGFILYTPMKPPEDEKRAGATGTPRLREKNAMQSTDQESQSSPKQLSLFEELFPEEALARQRREKKALERLEKLPAFNWNVESKELDSRERKHEQARIKTRGNYTSIPELNIGARAQSTRPSPQAKEVPQDRSTRLARLSGKHSRVSILVLKACSKTLEESDFYRVGPKGNHIESWTNGILKVIPARDNVTLEPLSQYFILFSSIAAARLYLDKTMRNLDLTKSNDFFSKPYGRSRLREGEDLDAILRNFTLVPAGGKLSLRMLHPPYSKGLQWMIEAGGPAPLVARQEKAQNIILFSTDRSHIKSHELENAIMDDGKSRNLHWKLAGAKGEAIVKLETKGQSAVEEVEFEEGQSRPRSRYRGPARYTISFKDSSEARRFVREWHRRPFPTKRSPQPGDDAPPIVNAEILW</sequence>
<organism evidence="2 3">
    <name type="scientific">Cadophora malorum</name>
    <dbReference type="NCBI Taxonomy" id="108018"/>
    <lineage>
        <taxon>Eukaryota</taxon>
        <taxon>Fungi</taxon>
        <taxon>Dikarya</taxon>
        <taxon>Ascomycota</taxon>
        <taxon>Pezizomycotina</taxon>
        <taxon>Leotiomycetes</taxon>
        <taxon>Helotiales</taxon>
        <taxon>Ploettnerulaceae</taxon>
        <taxon>Cadophora</taxon>
    </lineage>
</organism>
<dbReference type="AlphaFoldDB" id="A0A8H7THC6"/>
<evidence type="ECO:0000313" key="3">
    <source>
        <dbReference type="Proteomes" id="UP000664132"/>
    </source>
</evidence>
<keyword evidence="3" id="KW-1185">Reference proteome</keyword>
<feature type="region of interest" description="Disordered" evidence="1">
    <location>
        <begin position="27"/>
        <end position="53"/>
    </location>
</feature>
<dbReference type="Proteomes" id="UP000664132">
    <property type="component" value="Unassembled WGS sequence"/>
</dbReference>
<name>A0A8H7THC6_9HELO</name>
<protein>
    <submittedName>
        <fullName evidence="2">Uncharacterized protein</fullName>
    </submittedName>
</protein>
<dbReference type="OrthoDB" id="5332316at2759"/>
<proteinExistence type="predicted"/>
<reference evidence="2" key="1">
    <citation type="submission" date="2021-02" db="EMBL/GenBank/DDBJ databases">
        <title>Genome sequence Cadophora malorum strain M34.</title>
        <authorList>
            <person name="Stefanovic E."/>
            <person name="Vu D."/>
            <person name="Scully C."/>
            <person name="Dijksterhuis J."/>
            <person name="Roader J."/>
            <person name="Houbraken J."/>
        </authorList>
    </citation>
    <scope>NUCLEOTIDE SEQUENCE</scope>
    <source>
        <strain evidence="2">M34</strain>
    </source>
</reference>
<gene>
    <name evidence="2" type="ORF">IFR04_007634</name>
</gene>
<feature type="compositionally biased region" description="Polar residues" evidence="1">
    <location>
        <begin position="151"/>
        <end position="165"/>
    </location>
</feature>